<organism evidence="13 14">
    <name type="scientific">Thalassovita gelatinovora</name>
    <name type="common">Thalassobius gelatinovorus</name>
    <dbReference type="NCBI Taxonomy" id="53501"/>
    <lineage>
        <taxon>Bacteria</taxon>
        <taxon>Pseudomonadati</taxon>
        <taxon>Pseudomonadota</taxon>
        <taxon>Alphaproteobacteria</taxon>
        <taxon>Rhodobacterales</taxon>
        <taxon>Roseobacteraceae</taxon>
        <taxon>Thalassovita</taxon>
    </lineage>
</organism>
<evidence type="ECO:0000256" key="8">
    <source>
        <dbReference type="ARBA" id="ARBA00022989"/>
    </source>
</evidence>
<dbReference type="AlphaFoldDB" id="A0A0P1FX18"/>
<evidence type="ECO:0000256" key="10">
    <source>
        <dbReference type="ARBA" id="ARBA00023136"/>
    </source>
</evidence>
<dbReference type="SUPFAM" id="SSF144083">
    <property type="entry name" value="Magnesium transport protein CorA, transmembrane region"/>
    <property type="match status" value="1"/>
</dbReference>
<comment type="subcellular location">
    <subcellularLocation>
        <location evidence="1">Cell membrane</location>
        <topology evidence="1">Multi-pass membrane protein</topology>
    </subcellularLocation>
</comment>
<dbReference type="OrthoDB" id="9803484at2"/>
<dbReference type="PANTHER" id="PTHR46494:SF3">
    <property type="entry name" value="ZINC TRANSPORT PROTEIN ZNTB"/>
    <property type="match status" value="1"/>
</dbReference>
<keyword evidence="4" id="KW-1003">Cell membrane</keyword>
<dbReference type="GO" id="GO:0000287">
    <property type="term" value="F:magnesium ion binding"/>
    <property type="evidence" value="ECO:0007669"/>
    <property type="project" value="TreeGrafter"/>
</dbReference>
<evidence type="ECO:0000256" key="1">
    <source>
        <dbReference type="ARBA" id="ARBA00004651"/>
    </source>
</evidence>
<dbReference type="InterPro" id="IPR002523">
    <property type="entry name" value="MgTranspt_CorA/ZnTranspt_ZntB"/>
</dbReference>
<dbReference type="Proteomes" id="UP000051587">
    <property type="component" value="Unassembled WGS sequence"/>
</dbReference>
<keyword evidence="7" id="KW-0862">Zinc</keyword>
<sequence length="328" mass="36771">MLPRFVKFAHALSGPDEGDNLREDALLRVLQDETPAWVHLDGTDPGAGDWIAQHLDYLDAQVIEALLDVDTRPRVSILGSGMLVILRSVNMNEGEKPEDMISIRMWIDAHRIITISRKNSHVIADMDATLRDGAAIESVEEFLVWLVEAITRFIAEFQKDLDLKAENLEERVIAETSNRLGRDVVDLRLQVIAARRFLVPQRAALEAISKAQLDFIDPITRREIEEEALKMTRVVEDMEELREQAAVLREEMSGHLSDRLNRNMFVLSILSAIFLPLGFLTGLFGVNVGGMPGVGAEHAFLWLCVAMGGLFAMQLVLLWRLRWIGGGG</sequence>
<dbReference type="InterPro" id="IPR045863">
    <property type="entry name" value="CorA_TM1_TM2"/>
</dbReference>
<dbReference type="Gene3D" id="1.20.58.340">
    <property type="entry name" value="Magnesium transport protein CorA, transmembrane region"/>
    <property type="match status" value="2"/>
</dbReference>
<evidence type="ECO:0000256" key="4">
    <source>
        <dbReference type="ARBA" id="ARBA00022475"/>
    </source>
</evidence>
<evidence type="ECO:0000256" key="3">
    <source>
        <dbReference type="ARBA" id="ARBA00022448"/>
    </source>
</evidence>
<keyword evidence="10 12" id="KW-0472">Membrane</keyword>
<keyword evidence="11" id="KW-0175">Coiled coil</keyword>
<name>A0A0P1FX18_THAGE</name>
<proteinExistence type="inferred from homology"/>
<accession>A0A0P1FX18</accession>
<keyword evidence="6 12" id="KW-0812">Transmembrane</keyword>
<feature type="coiled-coil region" evidence="11">
    <location>
        <begin position="221"/>
        <end position="258"/>
    </location>
</feature>
<dbReference type="GO" id="GO:0005886">
    <property type="term" value="C:plasma membrane"/>
    <property type="evidence" value="ECO:0007669"/>
    <property type="project" value="UniProtKB-SubCell"/>
</dbReference>
<dbReference type="PANTHER" id="PTHR46494">
    <property type="entry name" value="CORA FAMILY METAL ION TRANSPORTER (EUROFUNG)"/>
    <property type="match status" value="1"/>
</dbReference>
<protein>
    <submittedName>
        <fullName evidence="13">Zinc transport protein ZntB</fullName>
    </submittedName>
</protein>
<keyword evidence="3" id="KW-0813">Transport</keyword>
<feature type="transmembrane region" description="Helical" evidence="12">
    <location>
        <begin position="265"/>
        <end position="287"/>
    </location>
</feature>
<evidence type="ECO:0000313" key="14">
    <source>
        <dbReference type="Proteomes" id="UP000051587"/>
    </source>
</evidence>
<dbReference type="GO" id="GO:0050897">
    <property type="term" value="F:cobalt ion binding"/>
    <property type="evidence" value="ECO:0007669"/>
    <property type="project" value="TreeGrafter"/>
</dbReference>
<comment type="similarity">
    <text evidence="2">Belongs to the CorA metal ion transporter (MIT) (TC 1.A.35) family.</text>
</comment>
<evidence type="ECO:0000256" key="2">
    <source>
        <dbReference type="ARBA" id="ARBA00009765"/>
    </source>
</evidence>
<evidence type="ECO:0000313" key="13">
    <source>
        <dbReference type="EMBL" id="CUH66168.1"/>
    </source>
</evidence>
<evidence type="ECO:0000256" key="6">
    <source>
        <dbReference type="ARBA" id="ARBA00022692"/>
    </source>
</evidence>
<keyword evidence="5" id="KW-0997">Cell inner membrane</keyword>
<dbReference type="CDD" id="cd12833">
    <property type="entry name" value="ZntB-like_1"/>
    <property type="match status" value="1"/>
</dbReference>
<reference evidence="13 14" key="1">
    <citation type="submission" date="2015-09" db="EMBL/GenBank/DDBJ databases">
        <authorList>
            <consortium name="Swine Surveillance"/>
        </authorList>
    </citation>
    <scope>NUCLEOTIDE SEQUENCE [LARGE SCALE GENOMIC DNA]</scope>
    <source>
        <strain evidence="13 14">CECT 4357</strain>
    </source>
</reference>
<evidence type="ECO:0000256" key="9">
    <source>
        <dbReference type="ARBA" id="ARBA00023065"/>
    </source>
</evidence>
<keyword evidence="9" id="KW-0406">Ion transport</keyword>
<dbReference type="RefSeq" id="WP_058263017.1">
    <property type="nucleotide sequence ID" value="NZ_CP051181.1"/>
</dbReference>
<dbReference type="SUPFAM" id="SSF143865">
    <property type="entry name" value="CorA soluble domain-like"/>
    <property type="match status" value="1"/>
</dbReference>
<dbReference type="GO" id="GO:0015087">
    <property type="term" value="F:cobalt ion transmembrane transporter activity"/>
    <property type="evidence" value="ECO:0007669"/>
    <property type="project" value="TreeGrafter"/>
</dbReference>
<evidence type="ECO:0000256" key="12">
    <source>
        <dbReference type="SAM" id="Phobius"/>
    </source>
</evidence>
<keyword evidence="14" id="KW-1185">Reference proteome</keyword>
<dbReference type="InterPro" id="IPR045861">
    <property type="entry name" value="CorA_cytoplasmic_dom"/>
</dbReference>
<keyword evidence="8 12" id="KW-1133">Transmembrane helix</keyword>
<dbReference type="Gene3D" id="3.30.460.20">
    <property type="entry name" value="CorA soluble domain-like"/>
    <property type="match status" value="1"/>
</dbReference>
<evidence type="ECO:0000256" key="7">
    <source>
        <dbReference type="ARBA" id="ARBA00022833"/>
    </source>
</evidence>
<dbReference type="EMBL" id="CYSA01000023">
    <property type="protein sequence ID" value="CUH66168.1"/>
    <property type="molecule type" value="Genomic_DNA"/>
</dbReference>
<gene>
    <name evidence="13" type="primary">zntB</name>
    <name evidence="13" type="ORF">TG4357_02276</name>
</gene>
<dbReference type="STRING" id="53501.SAMN04488043_1045"/>
<feature type="transmembrane region" description="Helical" evidence="12">
    <location>
        <begin position="299"/>
        <end position="319"/>
    </location>
</feature>
<evidence type="ECO:0000256" key="11">
    <source>
        <dbReference type="SAM" id="Coils"/>
    </source>
</evidence>
<evidence type="ECO:0000256" key="5">
    <source>
        <dbReference type="ARBA" id="ARBA00022519"/>
    </source>
</evidence>
<dbReference type="GO" id="GO:0015095">
    <property type="term" value="F:magnesium ion transmembrane transporter activity"/>
    <property type="evidence" value="ECO:0007669"/>
    <property type="project" value="TreeGrafter"/>
</dbReference>
<dbReference type="Pfam" id="PF01544">
    <property type="entry name" value="CorA"/>
    <property type="match status" value="1"/>
</dbReference>